<protein>
    <submittedName>
        <fullName evidence="3">Uncharacterized protein</fullName>
    </submittedName>
</protein>
<name>A0A6J4T8Q7_9ACTN</name>
<dbReference type="AlphaFoldDB" id="A0A6J4T8Q7"/>
<organism evidence="3">
    <name type="scientific">uncultured Solirubrobacteraceae bacterium</name>
    <dbReference type="NCBI Taxonomy" id="1162706"/>
    <lineage>
        <taxon>Bacteria</taxon>
        <taxon>Bacillati</taxon>
        <taxon>Actinomycetota</taxon>
        <taxon>Thermoleophilia</taxon>
        <taxon>Solirubrobacterales</taxon>
        <taxon>Solirubrobacteraceae</taxon>
        <taxon>environmental samples</taxon>
    </lineage>
</organism>
<feature type="region of interest" description="Disordered" evidence="1">
    <location>
        <begin position="118"/>
        <end position="166"/>
    </location>
</feature>
<feature type="signal peptide" evidence="2">
    <location>
        <begin position="1"/>
        <end position="25"/>
    </location>
</feature>
<evidence type="ECO:0000256" key="2">
    <source>
        <dbReference type="SAM" id="SignalP"/>
    </source>
</evidence>
<gene>
    <name evidence="3" type="ORF">AVDCRST_MAG85-2677</name>
</gene>
<feature type="chain" id="PRO_5027038784" evidence="2">
    <location>
        <begin position="26"/>
        <end position="376"/>
    </location>
</feature>
<reference evidence="3" key="1">
    <citation type="submission" date="2020-02" db="EMBL/GenBank/DDBJ databases">
        <authorList>
            <person name="Meier V. D."/>
        </authorList>
    </citation>
    <scope>NUCLEOTIDE SEQUENCE</scope>
    <source>
        <strain evidence="3">AVDCRST_MAG85</strain>
    </source>
</reference>
<feature type="compositionally biased region" description="Low complexity" evidence="1">
    <location>
        <begin position="123"/>
        <end position="135"/>
    </location>
</feature>
<feature type="compositionally biased region" description="Pro residues" evidence="1">
    <location>
        <begin position="136"/>
        <end position="160"/>
    </location>
</feature>
<evidence type="ECO:0000313" key="3">
    <source>
        <dbReference type="EMBL" id="CAA9517033.1"/>
    </source>
</evidence>
<accession>A0A6J4T8Q7</accession>
<sequence length="376" mass="39072">MRFPRPCVVLLSCLLVLGAAAPASAAGAKRACSSSASNRVPVAGSAVAITGTLSSSVRRKVRLERRVGRRWVAVKTVTSSRRGAFRFAAPTAKPGSVVLRVVAPARGRRRKLTCASVNLTIRPAGPETAPGASAPAPAPPGPSAPPAPADPAPPAPPKPGPGDSFRAIYGVAADQAVDPNHVAAIRHEIGQVNGWYAKQTVGSVQPRWMRTNGVVDVEIVRLGKTAAIYGAGDFATARADLIAASPPAAPTQGTVLYMDVMIAQQACGIASADPPFVYIPEARCNNHPTTTSTFPSGGSYLLAHEMTHAFGALNSCSGRGSGHVTNNDDDVIWSGPGFLDFSNITLDPGRDDYYNSGLCGDIINSRYWTKTSDPAS</sequence>
<keyword evidence="2" id="KW-0732">Signal</keyword>
<proteinExistence type="predicted"/>
<dbReference type="EMBL" id="CADCVT010000291">
    <property type="protein sequence ID" value="CAA9517033.1"/>
    <property type="molecule type" value="Genomic_DNA"/>
</dbReference>
<evidence type="ECO:0000256" key="1">
    <source>
        <dbReference type="SAM" id="MobiDB-lite"/>
    </source>
</evidence>